<dbReference type="AlphaFoldDB" id="A0A1I6XEC2"/>
<organism evidence="1 2">
    <name type="scientific">Lishizhenia tianjinensis</name>
    <dbReference type="NCBI Taxonomy" id="477690"/>
    <lineage>
        <taxon>Bacteria</taxon>
        <taxon>Pseudomonadati</taxon>
        <taxon>Bacteroidota</taxon>
        <taxon>Flavobacteriia</taxon>
        <taxon>Flavobacteriales</taxon>
        <taxon>Crocinitomicaceae</taxon>
        <taxon>Lishizhenia</taxon>
    </lineage>
</organism>
<dbReference type="OrthoDB" id="758966at2"/>
<reference evidence="1 2" key="1">
    <citation type="submission" date="2016-10" db="EMBL/GenBank/DDBJ databases">
        <authorList>
            <person name="de Groot N.N."/>
        </authorList>
    </citation>
    <scope>NUCLEOTIDE SEQUENCE [LARGE SCALE GENOMIC DNA]</scope>
    <source>
        <strain evidence="1 2">CGMCC 1.7005</strain>
    </source>
</reference>
<evidence type="ECO:0000313" key="1">
    <source>
        <dbReference type="EMBL" id="SFT36443.1"/>
    </source>
</evidence>
<evidence type="ECO:0008006" key="3">
    <source>
        <dbReference type="Google" id="ProtNLM"/>
    </source>
</evidence>
<proteinExistence type="predicted"/>
<dbReference type="Proteomes" id="UP000236454">
    <property type="component" value="Unassembled WGS sequence"/>
</dbReference>
<dbReference type="Pfam" id="PF10652">
    <property type="entry name" value="DUF2480"/>
    <property type="match status" value="1"/>
</dbReference>
<gene>
    <name evidence="1" type="ORF">SAMN05216474_0125</name>
</gene>
<accession>A0A1I6XEC2</accession>
<dbReference type="EMBL" id="FPAS01000001">
    <property type="protein sequence ID" value="SFT36443.1"/>
    <property type="molecule type" value="Genomic_DNA"/>
</dbReference>
<dbReference type="InterPro" id="IPR018914">
    <property type="entry name" value="DUF2480"/>
</dbReference>
<protein>
    <recommendedName>
        <fullName evidence="3">DUF2480 family protein</fullName>
    </recommendedName>
</protein>
<name>A0A1I6XEC2_9FLAO</name>
<keyword evidence="2" id="KW-1185">Reference proteome</keyword>
<sequence>MVYTGGSEILHFPLFYVQNMHTLHNNIPNKSKITALDLADYAPKEEWVSFDLAELLYEGLIVKEKQFKTTLNNLDLDVFKGKSVAVHYDDELILPAWIFMSITSRFLEVAQNVSFGPMENLKLQAWLKQLENTNFAHLKDERVVIVARPGIPPEVYAKITQLLSPLVKALMYGEVGLPKVIWKRK</sequence>
<evidence type="ECO:0000313" key="2">
    <source>
        <dbReference type="Proteomes" id="UP000236454"/>
    </source>
</evidence>
<dbReference type="STRING" id="477690.SAMN05216474_0125"/>